<dbReference type="NCBIfam" id="TIGR01394">
    <property type="entry name" value="TypA_BipA"/>
    <property type="match status" value="1"/>
</dbReference>
<evidence type="ECO:0000256" key="1">
    <source>
        <dbReference type="ARBA" id="ARBA00023134"/>
    </source>
</evidence>
<comment type="similarity">
    <text evidence="2">Belongs to the TRAFAC class translation factor GTPase superfamily. Classic translation factor GTPase family. BipA subfamily.</text>
</comment>
<dbReference type="Gene3D" id="2.40.50.250">
    <property type="entry name" value="bipa protein"/>
    <property type="match status" value="1"/>
</dbReference>
<dbReference type="CDD" id="cd03710">
    <property type="entry name" value="BipA_TypA_C"/>
    <property type="match status" value="1"/>
</dbReference>
<dbReference type="EC" id="3.6.5.-" evidence="2"/>
<dbReference type="PROSITE" id="PS51722">
    <property type="entry name" value="G_TR_2"/>
    <property type="match status" value="1"/>
</dbReference>
<dbReference type="InterPro" id="IPR035647">
    <property type="entry name" value="EFG_III/V"/>
</dbReference>
<keyword evidence="2" id="KW-0820">tRNA-binding</keyword>
<dbReference type="Pfam" id="PF00009">
    <property type="entry name" value="GTP_EFTU"/>
    <property type="match status" value="1"/>
</dbReference>
<dbReference type="SUPFAM" id="SSF54980">
    <property type="entry name" value="EF-G C-terminal domain-like"/>
    <property type="match status" value="2"/>
</dbReference>
<dbReference type="InterPro" id="IPR047042">
    <property type="entry name" value="BipA_II"/>
</dbReference>
<dbReference type="PANTHER" id="PTHR42908">
    <property type="entry name" value="TRANSLATION ELONGATION FACTOR-RELATED"/>
    <property type="match status" value="1"/>
</dbReference>
<keyword evidence="2" id="KW-0690">Ribosome biogenesis</keyword>
<dbReference type="GO" id="GO:0000027">
    <property type="term" value="P:ribosomal large subunit assembly"/>
    <property type="evidence" value="ECO:0007669"/>
    <property type="project" value="UniProtKB-UniRule"/>
</dbReference>
<dbReference type="GO" id="GO:0003924">
    <property type="term" value="F:GTPase activity"/>
    <property type="evidence" value="ECO:0007669"/>
    <property type="project" value="UniProtKB-UniRule"/>
</dbReference>
<dbReference type="OrthoDB" id="9801591at2"/>
<accession>A0A259U1S2</accession>
<dbReference type="FunFam" id="2.40.50.250:FF:000001">
    <property type="entry name" value="GTP-binding protein TypA"/>
    <property type="match status" value="1"/>
</dbReference>
<dbReference type="InterPro" id="IPR006298">
    <property type="entry name" value="BipA"/>
</dbReference>
<keyword evidence="2" id="KW-0547">Nucleotide-binding</keyword>
<dbReference type="FunCoup" id="A0A259U1S2">
    <property type="interactions" value="439"/>
</dbReference>
<comment type="catalytic activity">
    <reaction evidence="2">
        <text>GTP + H2O = GDP + phosphate + H(+)</text>
        <dbReference type="Rhea" id="RHEA:19669"/>
        <dbReference type="ChEBI" id="CHEBI:15377"/>
        <dbReference type="ChEBI" id="CHEBI:15378"/>
        <dbReference type="ChEBI" id="CHEBI:37565"/>
        <dbReference type="ChEBI" id="CHEBI:43474"/>
        <dbReference type="ChEBI" id="CHEBI:58189"/>
    </reaction>
</comment>
<keyword evidence="2" id="KW-0963">Cytoplasm</keyword>
<evidence type="ECO:0000259" key="4">
    <source>
        <dbReference type="PROSITE" id="PS51722"/>
    </source>
</evidence>
<reference evidence="5 6" key="1">
    <citation type="submission" date="2016-11" db="EMBL/GenBank/DDBJ databases">
        <title>Study of marine rhodopsin-containing bacteria.</title>
        <authorList>
            <person name="Yoshizawa S."/>
            <person name="Kumagai Y."/>
            <person name="Kogure K."/>
        </authorList>
    </citation>
    <scope>NUCLEOTIDE SEQUENCE [LARGE SCALE GENOMIC DNA]</scope>
    <source>
        <strain evidence="5 6">SG-29</strain>
    </source>
</reference>
<dbReference type="GO" id="GO:0019843">
    <property type="term" value="F:rRNA binding"/>
    <property type="evidence" value="ECO:0007669"/>
    <property type="project" value="UniProtKB-KW"/>
</dbReference>
<feature type="binding site" evidence="2">
    <location>
        <begin position="136"/>
        <end position="139"/>
    </location>
    <ligand>
        <name>GTP</name>
        <dbReference type="ChEBI" id="CHEBI:37565"/>
    </ligand>
</feature>
<dbReference type="GO" id="GO:0005829">
    <property type="term" value="C:cytosol"/>
    <property type="evidence" value="ECO:0007669"/>
    <property type="project" value="TreeGrafter"/>
</dbReference>
<dbReference type="Pfam" id="PF21018">
    <property type="entry name" value="BipA_C"/>
    <property type="match status" value="1"/>
</dbReference>
<name>A0A259U1S2_9BACT</name>
<evidence type="ECO:0000313" key="5">
    <source>
        <dbReference type="EMBL" id="OZC03932.1"/>
    </source>
</evidence>
<dbReference type="GO" id="GO:0005525">
    <property type="term" value="F:GTP binding"/>
    <property type="evidence" value="ECO:0007669"/>
    <property type="project" value="UniProtKB-UniRule"/>
</dbReference>
<dbReference type="SMART" id="SM00838">
    <property type="entry name" value="EFG_C"/>
    <property type="match status" value="1"/>
</dbReference>
<protein>
    <recommendedName>
        <fullName evidence="2">Large ribosomal subunit assembly factor BipA</fullName>
        <ecNumber evidence="2">3.6.5.-</ecNumber>
    </recommendedName>
    <alternativeName>
        <fullName evidence="2">GTP-binding protein BipA</fullName>
    </alternativeName>
</protein>
<dbReference type="InterPro" id="IPR035651">
    <property type="entry name" value="BipA_V"/>
</dbReference>
<evidence type="ECO:0000256" key="3">
    <source>
        <dbReference type="SAM" id="MobiDB-lite"/>
    </source>
</evidence>
<feature type="domain" description="Tr-type G" evidence="4">
    <location>
        <begin position="2"/>
        <end position="206"/>
    </location>
</feature>
<keyword evidence="1 2" id="KW-0342">GTP-binding</keyword>
<dbReference type="InterPro" id="IPR047041">
    <property type="entry name" value="BipA_GTP-bd_dom"/>
</dbReference>
<dbReference type="GO" id="GO:1990904">
    <property type="term" value="C:ribonucleoprotein complex"/>
    <property type="evidence" value="ECO:0007669"/>
    <property type="project" value="TreeGrafter"/>
</dbReference>
<keyword evidence="6" id="KW-1185">Reference proteome</keyword>
<dbReference type="FunFam" id="3.40.50.300:FF:000055">
    <property type="entry name" value="GTP-binding protein TypA"/>
    <property type="match status" value="1"/>
</dbReference>
<sequence>MPQIRNVAIVAHVDHGKTTLVDALLQQSGTFSAHEVIQDRVMDSMDLEREKGITIMAKNTAVRFTPEAGDLAGEEMKINIIDTPGHADFGGEVERTLRMVDGIMLLVDAAEGPLPQTRFVLSKALALGLVPIVVINKIDRGDARAEEVLDEVYDLFIDLDADEHQLDFPVIYAVARDGECTTDLSEPLTDLRPIFEAIVETVPAPKGDPEASLQFLVTDVKPDAYLGPLAIGRIVNGTISTKQRVLLCGRDGTQKPAQVTQLFISEGLDRVPVESAPAGEVVYAAGLAGIGLGESVADAQDPQPLEPLAIDEPTLSMEFRINNSPFAGQDGKYVTSRNLRDRLMKEGEANLALRIEETDSPDRFLVFGRGELQMAILIEQMRREDYEFAVGMPQVITKQVNGKTHEPYEKAIIDVAEEFMGVVIETLGTRKGMMVGMKNNGSGRVRMTFEIPARGLIGYRTEFLTDTKGTGILTHLFDGYRPWAGPITHRATGAIVADRPGKVTGYTIINLQERGQLFVSPTDQVYNGMIVGENARDEDMEVNVTKEKKLTNHRAASADNFEKMNPAKKMSLEEAIEFIRDDELIEITPNHTRLRKRELDPHERKRAMVARKAEAKGD</sequence>
<dbReference type="GO" id="GO:0043022">
    <property type="term" value="F:ribosome binding"/>
    <property type="evidence" value="ECO:0007669"/>
    <property type="project" value="UniProtKB-UniRule"/>
</dbReference>
<dbReference type="NCBIfam" id="TIGR00231">
    <property type="entry name" value="small_GTP"/>
    <property type="match status" value="1"/>
</dbReference>
<comment type="subunit">
    <text evidence="2">Monomer.</text>
</comment>
<dbReference type="Gene3D" id="3.40.50.300">
    <property type="entry name" value="P-loop containing nucleotide triphosphate hydrolases"/>
    <property type="match status" value="1"/>
</dbReference>
<comment type="subcellular location">
    <subcellularLocation>
        <location evidence="2">Cytoplasm</location>
    </subcellularLocation>
    <text evidence="2">Binds to ribosomes.</text>
</comment>
<feature type="binding site" evidence="2">
    <location>
        <begin position="14"/>
        <end position="19"/>
    </location>
    <ligand>
        <name>GTP</name>
        <dbReference type="ChEBI" id="CHEBI:37565"/>
    </ligand>
</feature>
<dbReference type="CDD" id="cd16263">
    <property type="entry name" value="BipA_III"/>
    <property type="match status" value="1"/>
</dbReference>
<dbReference type="InterPro" id="IPR047043">
    <property type="entry name" value="BipA_III"/>
</dbReference>
<dbReference type="GO" id="GO:0000049">
    <property type="term" value="F:tRNA binding"/>
    <property type="evidence" value="ECO:0007669"/>
    <property type="project" value="UniProtKB-KW"/>
</dbReference>
<dbReference type="EMBL" id="MQWB01000001">
    <property type="protein sequence ID" value="OZC03932.1"/>
    <property type="molecule type" value="Genomic_DNA"/>
</dbReference>
<dbReference type="PRINTS" id="PR00315">
    <property type="entry name" value="ELONGATNFCT"/>
</dbReference>
<feature type="region of interest" description="Disordered" evidence="3">
    <location>
        <begin position="599"/>
        <end position="618"/>
    </location>
</feature>
<dbReference type="Gene3D" id="3.30.70.240">
    <property type="match status" value="1"/>
</dbReference>
<dbReference type="InterPro" id="IPR042116">
    <property type="entry name" value="TypA/BipA_C"/>
</dbReference>
<dbReference type="InterPro" id="IPR000795">
    <property type="entry name" value="T_Tr_GTP-bd_dom"/>
</dbReference>
<evidence type="ECO:0000313" key="6">
    <source>
        <dbReference type="Proteomes" id="UP000216446"/>
    </source>
</evidence>
<dbReference type="InterPro" id="IPR048876">
    <property type="entry name" value="BipA_C"/>
</dbReference>
<dbReference type="SUPFAM" id="SSF52540">
    <property type="entry name" value="P-loop containing nucleoside triphosphate hydrolases"/>
    <property type="match status" value="1"/>
</dbReference>
<evidence type="ECO:0000256" key="2">
    <source>
        <dbReference type="HAMAP-Rule" id="MF_00849"/>
    </source>
</evidence>
<dbReference type="AlphaFoldDB" id="A0A259U1S2"/>
<dbReference type="FunFam" id="3.30.70.870:FF:000003">
    <property type="entry name" value="GTP-binding protein TypA"/>
    <property type="match status" value="1"/>
</dbReference>
<dbReference type="InParanoid" id="A0A259U1S2"/>
<organism evidence="5 6">
    <name type="scientific">Rubricoccus marinus</name>
    <dbReference type="NCBI Taxonomy" id="716817"/>
    <lineage>
        <taxon>Bacteria</taxon>
        <taxon>Pseudomonadati</taxon>
        <taxon>Rhodothermota</taxon>
        <taxon>Rhodothermia</taxon>
        <taxon>Rhodothermales</taxon>
        <taxon>Rubricoccaceae</taxon>
        <taxon>Rubricoccus</taxon>
    </lineage>
</organism>
<dbReference type="RefSeq" id="WP_094549859.1">
    <property type="nucleotide sequence ID" value="NZ_MQWB01000001.1"/>
</dbReference>
<keyword evidence="2" id="KW-0378">Hydrolase</keyword>
<dbReference type="HAMAP" id="MF_00849">
    <property type="entry name" value="BipA"/>
    <property type="match status" value="1"/>
</dbReference>
<dbReference type="Proteomes" id="UP000216446">
    <property type="component" value="Unassembled WGS sequence"/>
</dbReference>
<dbReference type="Gene3D" id="2.40.30.10">
    <property type="entry name" value="Translation factors"/>
    <property type="match status" value="1"/>
</dbReference>
<dbReference type="InterPro" id="IPR005225">
    <property type="entry name" value="Small_GTP-bd"/>
</dbReference>
<dbReference type="SUPFAM" id="SSF50447">
    <property type="entry name" value="Translation proteins"/>
    <property type="match status" value="1"/>
</dbReference>
<dbReference type="Pfam" id="PF00679">
    <property type="entry name" value="EFG_C"/>
    <property type="match status" value="1"/>
</dbReference>
<dbReference type="CDD" id="cd01891">
    <property type="entry name" value="TypA_BipA"/>
    <property type="match status" value="1"/>
</dbReference>
<dbReference type="FunFam" id="3.30.70.240:FF:000002">
    <property type="entry name" value="GTP-binding protein TypA"/>
    <property type="match status" value="1"/>
</dbReference>
<comment type="function">
    <text evidence="2">A 50S ribosomal subunit assembly protein with GTPase activity, required for 50S subunit assembly at low temperatures, may also play a role in translation. Binds GTP and analogs. Binds the 70S ribosome between the 30S and 50S subunits, in a similar position as ribosome-bound EF-G; it contacts a number of ribosomal proteins, both rRNAs and the A-site tRNA.</text>
</comment>
<gene>
    <name evidence="2" type="primary">bipA</name>
    <name evidence="5" type="ORF">BSZ36_13650</name>
</gene>
<proteinExistence type="inferred from homology"/>
<comment type="caution">
    <text evidence="5">The sequence shown here is derived from an EMBL/GenBank/DDBJ whole genome shotgun (WGS) entry which is preliminary data.</text>
</comment>
<dbReference type="InterPro" id="IPR000640">
    <property type="entry name" value="EFG_V-like"/>
</dbReference>
<dbReference type="PANTHER" id="PTHR42908:SF8">
    <property type="entry name" value="TR-TYPE G DOMAIN-CONTAINING PROTEIN"/>
    <property type="match status" value="1"/>
</dbReference>
<dbReference type="Gene3D" id="3.30.70.870">
    <property type="entry name" value="Elongation Factor G (Translational Gtpase), domain 3"/>
    <property type="match status" value="1"/>
</dbReference>
<keyword evidence="2" id="KW-0694">RNA-binding</keyword>
<keyword evidence="2" id="KW-0699">rRNA-binding</keyword>
<dbReference type="CDD" id="cd03691">
    <property type="entry name" value="BipA_TypA_II"/>
    <property type="match status" value="1"/>
</dbReference>
<dbReference type="InterPro" id="IPR027417">
    <property type="entry name" value="P-loop_NTPase"/>
</dbReference>
<dbReference type="InterPro" id="IPR009000">
    <property type="entry name" value="Transl_B-barrel_sf"/>
</dbReference>